<gene>
    <name evidence="1" type="ORF">BJ138DRAFT_1118777</name>
</gene>
<keyword evidence="2" id="KW-1185">Reference proteome</keyword>
<comment type="caution">
    <text evidence="1">The sequence shown here is derived from an EMBL/GenBank/DDBJ whole genome shotgun (WGS) entry which is preliminary data.</text>
</comment>
<accession>A0ACB7ZWK7</accession>
<name>A0ACB7ZWK7_9AGAM</name>
<evidence type="ECO:0000313" key="1">
    <source>
        <dbReference type="EMBL" id="KAH7905107.1"/>
    </source>
</evidence>
<dbReference type="EMBL" id="MU268271">
    <property type="protein sequence ID" value="KAH7905107.1"/>
    <property type="molecule type" value="Genomic_DNA"/>
</dbReference>
<keyword evidence="1" id="KW-0378">Hydrolase</keyword>
<proteinExistence type="predicted"/>
<organism evidence="1 2">
    <name type="scientific">Hygrophoropsis aurantiaca</name>
    <dbReference type="NCBI Taxonomy" id="72124"/>
    <lineage>
        <taxon>Eukaryota</taxon>
        <taxon>Fungi</taxon>
        <taxon>Dikarya</taxon>
        <taxon>Basidiomycota</taxon>
        <taxon>Agaricomycotina</taxon>
        <taxon>Agaricomycetes</taxon>
        <taxon>Agaricomycetidae</taxon>
        <taxon>Boletales</taxon>
        <taxon>Coniophorineae</taxon>
        <taxon>Hygrophoropsidaceae</taxon>
        <taxon>Hygrophoropsis</taxon>
    </lineage>
</organism>
<dbReference type="Proteomes" id="UP000790377">
    <property type="component" value="Unassembled WGS sequence"/>
</dbReference>
<sequence>MNIPRTPPAPETPRGCRHKHYQTPRTRKAPSSNPLPGINTSKETVQDVKEKVSKRLKLQFEMDDWQAHMIHRVRQGYDSILVAGTGYGKSLVFQGLAAMEKKKLVIVICPLKALERDQVSEAEAKGLRASMINENTVSPSVWASLRQGKDHLYYVSPEMALGDSFAALWQDANFRARVQAVIVDEAHCIVEWGDDFRKEYGDLSKLRNYIGQEVPVVACTATCSTHTFNVIWKSLSFIIIFWFPTILGHQRGIIFPPIIPNNAPPTIIPKCLFYFEKLSECRAAVETIRKILPEHLRGLVQTFVALASENAKALVWDKFREGKIRILCATDAAGMGCNVPDVQYVVLLTVPRSISVLAQRWGRGGRDRALEAVCMLFLPKWAFRPKACVPGVTKKGKIKLMEPKSHTSNRNKIEQALEALINLGYDETNPGCIHKFMKTHFRPNTKLNVYKNLNQQLSQPVKLGIRSQQSAVQLSWTVLDLGRSAPPGRCCHNCNPSLLERYLPPTPHDARLTAYATEFLFPLQVRVPETDVPTTQRPHALSVSSITSQESSLSTTSAGVAIAMPMSQAPFVPIKHKFTLAAPQQEKLEAILDSWRTQRHAQRTQSTGGWSLMSKRADLPDKTLKQMVQRSSIFLQVADITPELIRQVVQWDLASTADLSVVSALITEWRLEAAESITPSSRAGKRKKARQMVLGNDEDPDATPHASPQHALLPLSQPAFSPVRITSTSMGIKDRSQQIPSGSAHQVSSGNKQGEPFQII</sequence>
<evidence type="ECO:0000313" key="2">
    <source>
        <dbReference type="Proteomes" id="UP000790377"/>
    </source>
</evidence>
<protein>
    <submittedName>
        <fullName evidence="1">P-loop containing nucleoside triphosphate hydrolase protein</fullName>
    </submittedName>
</protein>
<reference evidence="1" key="1">
    <citation type="journal article" date="2021" name="New Phytol.">
        <title>Evolutionary innovations through gain and loss of genes in the ectomycorrhizal Boletales.</title>
        <authorList>
            <person name="Wu G."/>
            <person name="Miyauchi S."/>
            <person name="Morin E."/>
            <person name="Kuo A."/>
            <person name="Drula E."/>
            <person name="Varga T."/>
            <person name="Kohler A."/>
            <person name="Feng B."/>
            <person name="Cao Y."/>
            <person name="Lipzen A."/>
            <person name="Daum C."/>
            <person name="Hundley H."/>
            <person name="Pangilinan J."/>
            <person name="Johnson J."/>
            <person name="Barry K."/>
            <person name="LaButti K."/>
            <person name="Ng V."/>
            <person name="Ahrendt S."/>
            <person name="Min B."/>
            <person name="Choi I.G."/>
            <person name="Park H."/>
            <person name="Plett J.M."/>
            <person name="Magnuson J."/>
            <person name="Spatafora J.W."/>
            <person name="Nagy L.G."/>
            <person name="Henrissat B."/>
            <person name="Grigoriev I.V."/>
            <person name="Yang Z.L."/>
            <person name="Xu J."/>
            <person name="Martin F.M."/>
        </authorList>
    </citation>
    <scope>NUCLEOTIDE SEQUENCE</scope>
    <source>
        <strain evidence="1">ATCC 28755</strain>
    </source>
</reference>